<evidence type="ECO:0000313" key="3">
    <source>
        <dbReference type="Proteomes" id="UP001595932"/>
    </source>
</evidence>
<dbReference type="InterPro" id="IPR010982">
    <property type="entry name" value="Lambda_DNA-bd_dom_sf"/>
</dbReference>
<keyword evidence="3" id="KW-1185">Reference proteome</keyword>
<dbReference type="PROSITE" id="PS50943">
    <property type="entry name" value="HTH_CROC1"/>
    <property type="match status" value="1"/>
</dbReference>
<accession>A0ABV9MA95</accession>
<reference evidence="3" key="1">
    <citation type="journal article" date="2019" name="Int. J. Syst. Evol. Microbiol.">
        <title>The Global Catalogue of Microorganisms (GCM) 10K type strain sequencing project: providing services to taxonomists for standard genome sequencing and annotation.</title>
        <authorList>
            <consortium name="The Broad Institute Genomics Platform"/>
            <consortium name="The Broad Institute Genome Sequencing Center for Infectious Disease"/>
            <person name="Wu L."/>
            <person name="Ma J."/>
        </authorList>
    </citation>
    <scope>NUCLEOTIDE SEQUENCE [LARGE SCALE GENOMIC DNA]</scope>
    <source>
        <strain evidence="3">CGMCC 1.12151</strain>
    </source>
</reference>
<dbReference type="SMART" id="SM00530">
    <property type="entry name" value="HTH_XRE"/>
    <property type="match status" value="1"/>
</dbReference>
<evidence type="ECO:0000313" key="2">
    <source>
        <dbReference type="EMBL" id="MFC4711770.1"/>
    </source>
</evidence>
<feature type="domain" description="HTH cro/C1-type" evidence="1">
    <location>
        <begin position="34"/>
        <end position="86"/>
    </location>
</feature>
<name>A0ABV9MA95_9BACL</name>
<dbReference type="EMBL" id="JBHSGL010000004">
    <property type="protein sequence ID" value="MFC4711770.1"/>
    <property type="molecule type" value="Genomic_DNA"/>
</dbReference>
<proteinExistence type="predicted"/>
<dbReference type="Pfam" id="PF01381">
    <property type="entry name" value="HTH_3"/>
    <property type="match status" value="1"/>
</dbReference>
<protein>
    <submittedName>
        <fullName evidence="2">Helix-turn-helix domain-containing protein</fullName>
    </submittedName>
</protein>
<sequence>MATLNDLRNRLIQNEEIKEALESIEYKRSRNIFKRRMELGFSQRELADKAAVTQKTICRIEGGDPGIRQTTLIKVYTALNLKEDGTPPAREYVVHQ</sequence>
<dbReference type="Gene3D" id="1.10.260.40">
    <property type="entry name" value="lambda repressor-like DNA-binding domains"/>
    <property type="match status" value="1"/>
</dbReference>
<evidence type="ECO:0000259" key="1">
    <source>
        <dbReference type="PROSITE" id="PS50943"/>
    </source>
</evidence>
<comment type="caution">
    <text evidence="2">The sequence shown here is derived from an EMBL/GenBank/DDBJ whole genome shotgun (WGS) entry which is preliminary data.</text>
</comment>
<organism evidence="2 3">
    <name type="scientific">Planococcus dechangensis</name>
    <dbReference type="NCBI Taxonomy" id="1176255"/>
    <lineage>
        <taxon>Bacteria</taxon>
        <taxon>Bacillati</taxon>
        <taxon>Bacillota</taxon>
        <taxon>Bacilli</taxon>
        <taxon>Bacillales</taxon>
        <taxon>Caryophanaceae</taxon>
        <taxon>Planococcus</taxon>
    </lineage>
</organism>
<dbReference type="SUPFAM" id="SSF47413">
    <property type="entry name" value="lambda repressor-like DNA-binding domains"/>
    <property type="match status" value="1"/>
</dbReference>
<dbReference type="RefSeq" id="WP_377276533.1">
    <property type="nucleotide sequence ID" value="NZ_JBHSGL010000004.1"/>
</dbReference>
<dbReference type="InterPro" id="IPR001387">
    <property type="entry name" value="Cro/C1-type_HTH"/>
</dbReference>
<dbReference type="Proteomes" id="UP001595932">
    <property type="component" value="Unassembled WGS sequence"/>
</dbReference>
<gene>
    <name evidence="2" type="ORF">ACFO5U_02840</name>
</gene>
<dbReference type="CDD" id="cd00093">
    <property type="entry name" value="HTH_XRE"/>
    <property type="match status" value="1"/>
</dbReference>